<feature type="transmembrane region" description="Helical" evidence="2">
    <location>
        <begin position="221"/>
        <end position="243"/>
    </location>
</feature>
<proteinExistence type="predicted"/>
<dbReference type="PANTHER" id="PTHR10422:SF38">
    <property type="entry name" value="CYTOCHROME B SUBUNIT OF NITRIC OXIDE REDUCTASE"/>
    <property type="match status" value="1"/>
</dbReference>
<feature type="transmembrane region" description="Helical" evidence="2">
    <location>
        <begin position="478"/>
        <end position="503"/>
    </location>
</feature>
<feature type="transmembrane region" description="Helical" evidence="2">
    <location>
        <begin position="404"/>
        <end position="425"/>
    </location>
</feature>
<feature type="transmembrane region" description="Helical" evidence="2">
    <location>
        <begin position="515"/>
        <end position="539"/>
    </location>
</feature>
<dbReference type="RefSeq" id="WP_150079618.1">
    <property type="nucleotide sequence ID" value="NZ_VWOX01000025.1"/>
</dbReference>
<keyword evidence="2" id="KW-1133">Transmembrane helix</keyword>
<accession>A0A5M6D0W0</accession>
<dbReference type="GO" id="GO:0016020">
    <property type="term" value="C:membrane"/>
    <property type="evidence" value="ECO:0007669"/>
    <property type="project" value="InterPro"/>
</dbReference>
<dbReference type="InterPro" id="IPR036927">
    <property type="entry name" value="Cyt_c_oxase-like_su1_sf"/>
</dbReference>
<evidence type="ECO:0000313" key="5">
    <source>
        <dbReference type="Proteomes" id="UP000324479"/>
    </source>
</evidence>
<dbReference type="InterPro" id="IPR054309">
    <property type="entry name" value="NorB_cytochrome_c-like"/>
</dbReference>
<evidence type="ECO:0000256" key="1">
    <source>
        <dbReference type="SAM" id="MobiDB-lite"/>
    </source>
</evidence>
<evidence type="ECO:0000313" key="4">
    <source>
        <dbReference type="EMBL" id="KAA5538795.1"/>
    </source>
</evidence>
<evidence type="ECO:0000259" key="3">
    <source>
        <dbReference type="Pfam" id="PF22085"/>
    </source>
</evidence>
<feature type="domain" description="Nitric oxide reductase subunit B cytochrome c-like" evidence="3">
    <location>
        <begin position="34"/>
        <end position="207"/>
    </location>
</feature>
<dbReference type="GO" id="GO:0020037">
    <property type="term" value="F:heme binding"/>
    <property type="evidence" value="ECO:0007669"/>
    <property type="project" value="InterPro"/>
</dbReference>
<dbReference type="Proteomes" id="UP000324479">
    <property type="component" value="Unassembled WGS sequence"/>
</dbReference>
<feature type="transmembrane region" description="Helical" evidence="2">
    <location>
        <begin position="545"/>
        <end position="566"/>
    </location>
</feature>
<keyword evidence="5" id="KW-1185">Reference proteome</keyword>
<feature type="transmembrane region" description="Helical" evidence="2">
    <location>
        <begin position="664"/>
        <end position="687"/>
    </location>
</feature>
<feature type="transmembrane region" description="Helical" evidence="2">
    <location>
        <begin position="321"/>
        <end position="345"/>
    </location>
</feature>
<name>A0A5M6D0W0_9BACT</name>
<keyword evidence="2" id="KW-0812">Transmembrane</keyword>
<dbReference type="InterPro" id="IPR000883">
    <property type="entry name" value="Cyt_C_Oxase_1"/>
</dbReference>
<dbReference type="Pfam" id="PF22085">
    <property type="entry name" value="NorB_cytochrome_c-like"/>
    <property type="match status" value="1"/>
</dbReference>
<dbReference type="SUPFAM" id="SSF81442">
    <property type="entry name" value="Cytochrome c oxidase subunit I-like"/>
    <property type="match status" value="1"/>
</dbReference>
<keyword evidence="2" id="KW-0472">Membrane</keyword>
<dbReference type="Pfam" id="PF00115">
    <property type="entry name" value="COX1"/>
    <property type="match status" value="1"/>
</dbReference>
<dbReference type="AlphaFoldDB" id="A0A5M6D0W0"/>
<dbReference type="GO" id="GO:0009060">
    <property type="term" value="P:aerobic respiration"/>
    <property type="evidence" value="ECO:0007669"/>
    <property type="project" value="InterPro"/>
</dbReference>
<feature type="transmembrane region" description="Helical" evidence="2">
    <location>
        <begin position="276"/>
        <end position="299"/>
    </location>
</feature>
<comment type="caution">
    <text evidence="4">The sequence shown here is derived from an EMBL/GenBank/DDBJ whole genome shotgun (WGS) entry which is preliminary data.</text>
</comment>
<feature type="transmembrane region" description="Helical" evidence="2">
    <location>
        <begin position="629"/>
        <end position="652"/>
    </location>
</feature>
<dbReference type="EMBL" id="VWOX01000025">
    <property type="protein sequence ID" value="KAA5538795.1"/>
    <property type="molecule type" value="Genomic_DNA"/>
</dbReference>
<feature type="transmembrane region" description="Helical" evidence="2">
    <location>
        <begin position="357"/>
        <end position="379"/>
    </location>
</feature>
<gene>
    <name evidence="4" type="ORF">FYK55_26250</name>
</gene>
<feature type="transmembrane region" description="Helical" evidence="2">
    <location>
        <begin position="445"/>
        <end position="466"/>
    </location>
</feature>
<feature type="transmembrane region" description="Helical" evidence="2">
    <location>
        <begin position="724"/>
        <end position="742"/>
    </location>
</feature>
<dbReference type="PANTHER" id="PTHR10422">
    <property type="entry name" value="CYTOCHROME C OXIDASE SUBUNIT 1"/>
    <property type="match status" value="1"/>
</dbReference>
<dbReference type="Gene3D" id="1.20.210.10">
    <property type="entry name" value="Cytochrome c oxidase-like, subunit I domain"/>
    <property type="match status" value="1"/>
</dbReference>
<reference evidence="4 5" key="1">
    <citation type="submission" date="2019-08" db="EMBL/GenBank/DDBJ databases">
        <authorList>
            <person name="Dhanesh K."/>
            <person name="Kumar G."/>
            <person name="Sasikala C."/>
            <person name="Venkata Ramana C."/>
        </authorList>
    </citation>
    <scope>NUCLEOTIDE SEQUENCE [LARGE SCALE GENOMIC DNA]</scope>
    <source>
        <strain evidence="4 5">JC645</strain>
    </source>
</reference>
<sequence length="779" mass="86723">MKKLWFAFATVMVLSFLVLGWIGTRIFQQMPPIPAKVVTSDGITLIDDGEIGKGQNVWQSMGGMQVGSIWGHGSYVAPDWTADYLHREATFILDKWSGAEFSKPFAELDEEHQGQLVGRLSKLMHANTFDPATNTVTIEPIRAEAFEANLAHYQSVFMDGNADYAIPANSITSEERARLFSKFVFWTSWAATATRPDDIVSYTNNWPFEPLVGNRPTGDNIVWTGVSVIMLLAGIAAMAWWYAARRDEEEKSDDIPTHDPLARWEATPSQKATVKYFWVVAALIFVQMALGVVTAHYGVEGEGFYGIPLGEYLPYSVTRTWHVQVGLFWIATAWLAAGLFIGPLVSNHEPKYQRLGVNVLFGALLLVVVGSLSGEWLSVKNYMSDTVSFYLGHQGYEYVELGRIWQLALMAGLLLWLVLMLRVLWPALRHKAESSASQANSQRHLVTLLAVATGAIALFYGAGLTWGQHSHLTMVEYWRWWVVHLWVEGFFEVFATTVIAFVFMRLNLIRPGLAAAAALLSATIFLAGGIIGTCHHLYFAGTPTVALAWGSVFSALEVVPLTLVSFDAMEDLRRSKASPWVQRYKWPIYFFVSVAFWNMIGAGLFGFMINPPIALYYMQGLNTTPLHGHAALFGVYGMLGIGLMLMCLRVLLPGRPWKDGMLRLGFWGMNVGLMAMCLLSLLPVGLLQTKASVEHGYWFARSSEFMQTDLMQTLRWMRVPGDTIFFFGAVALVWFIGGLWTGHSFSKQDDGFGPPLSDDDGHMVSSSQGVSGERELVET</sequence>
<protein>
    <submittedName>
        <fullName evidence="4">Nitric-oxide reductase large subunit</fullName>
    </submittedName>
</protein>
<evidence type="ECO:0000256" key="2">
    <source>
        <dbReference type="SAM" id="Phobius"/>
    </source>
</evidence>
<feature type="transmembrane region" description="Helical" evidence="2">
    <location>
        <begin position="586"/>
        <end position="609"/>
    </location>
</feature>
<dbReference type="GO" id="GO:0004129">
    <property type="term" value="F:cytochrome-c oxidase activity"/>
    <property type="evidence" value="ECO:0007669"/>
    <property type="project" value="InterPro"/>
</dbReference>
<feature type="region of interest" description="Disordered" evidence="1">
    <location>
        <begin position="756"/>
        <end position="779"/>
    </location>
</feature>
<organism evidence="4 5">
    <name type="scientific">Roseiconus nitratireducens</name>
    <dbReference type="NCBI Taxonomy" id="2605748"/>
    <lineage>
        <taxon>Bacteria</taxon>
        <taxon>Pseudomonadati</taxon>
        <taxon>Planctomycetota</taxon>
        <taxon>Planctomycetia</taxon>
        <taxon>Pirellulales</taxon>
        <taxon>Pirellulaceae</taxon>
        <taxon>Roseiconus</taxon>
    </lineage>
</organism>